<keyword evidence="3" id="KW-1185">Reference proteome</keyword>
<dbReference type="AlphaFoldDB" id="A0A9P6Z834"/>
<sequence>MKGKQKDILFSSNQKKPSKSENDSFELYVEDNPDDDYQPVSGSQKRPKGKGKATDSEVTTTSSTSISITDELTVFNKITLEGYDLEYSSDDFDTPAIKRSFLGKSTKSVSRITKSNSAAVESSITASKASLTFPKPSKSVPTAFKSAATSIKTSFCPMPVDEASDVKEGPKKISKRAMTIKTTVKNIWKPVYLQPLYDLVHTTNLLVTHTFAFTERLISKYKEAYFEDAGYTPPNLPYAQQIALYECTKIQTAYYNNIKAHFGNRLRSLINKLFKKKEKAESLRGEMQANKSSSKVIKETIRKKIYRPCNQVKLAISKKEMPEAGLLDDRSRTQLNDFLSSYPEDYTFQKNSIYYDIMASPKNHFKAFFRLAELSEAEQMKQVARFPIRTTFIPCYMTLDSKIIHYHILKSKKNLKTGSKFETWGAVVDLNKKAFKHQGFQKSLRFQGTLETDGVGVSIIKQNIDTSRKSPKTNTEKKVDGNQTEHIEGLGQADLKSTEGKCVLIDPGRRDLMYCMKETSTVEEKQTLIFTKNNRSKCSRHFRYLRKRTQPFVVQKAEAILSRSESNSVNLRKLVQYIKTRASVKNTLYEYYGNETTKSKETYFPESEFDFRVDQKCNYSVKSQLYATYLQIMLQQKHISERLDDSEKSKVLELAKEMYRRPQQNNYKKTISAALEKLQLLPFRKLKFSNKLFFDQNDQKLVHSLRAKFGQDTVLVFGDWSAPNVKYQESTRSKGLIRMLKKNGFVIYLIKEYKTSSHCPTCENELEKFKTVPNPRPYQRKKKPDVLCNGLLRCKGLSCLKQQTTGIKRRLWNRDQAAVLNFLKILSSLRKTGEHPSLFTRKYL</sequence>
<reference evidence="2 3" key="1">
    <citation type="journal article" date="2020" name="Microb. Genom.">
        <title>Genetic diversity of clinical and environmental Mucorales isolates obtained from an investigation of mucormycosis cases among solid organ transplant recipients.</title>
        <authorList>
            <person name="Nguyen M.H."/>
            <person name="Kaul D."/>
            <person name="Muto C."/>
            <person name="Cheng S.J."/>
            <person name="Richter R.A."/>
            <person name="Bruno V.M."/>
            <person name="Liu G."/>
            <person name="Beyhan S."/>
            <person name="Sundermann A.J."/>
            <person name="Mounaud S."/>
            <person name="Pasculle A.W."/>
            <person name="Nierman W.C."/>
            <person name="Driscoll E."/>
            <person name="Cumbie R."/>
            <person name="Clancy C.J."/>
            <person name="Dupont C.L."/>
        </authorList>
    </citation>
    <scope>NUCLEOTIDE SEQUENCE [LARGE SCALE GENOMIC DNA]</scope>
    <source>
        <strain evidence="2 3">GL24</strain>
    </source>
</reference>
<organism evidence="2 3">
    <name type="scientific">Rhizopus delemar</name>
    <dbReference type="NCBI Taxonomy" id="936053"/>
    <lineage>
        <taxon>Eukaryota</taxon>
        <taxon>Fungi</taxon>
        <taxon>Fungi incertae sedis</taxon>
        <taxon>Mucoromycota</taxon>
        <taxon>Mucoromycotina</taxon>
        <taxon>Mucoromycetes</taxon>
        <taxon>Mucorales</taxon>
        <taxon>Mucorineae</taxon>
        <taxon>Rhizopodaceae</taxon>
        <taxon>Rhizopus</taxon>
    </lineage>
</organism>
<name>A0A9P6Z834_9FUNG</name>
<evidence type="ECO:0000256" key="1">
    <source>
        <dbReference type="SAM" id="MobiDB-lite"/>
    </source>
</evidence>
<proteinExistence type="predicted"/>
<feature type="compositionally biased region" description="Acidic residues" evidence="1">
    <location>
        <begin position="28"/>
        <end position="37"/>
    </location>
</feature>
<feature type="region of interest" description="Disordered" evidence="1">
    <location>
        <begin position="1"/>
        <end position="63"/>
    </location>
</feature>
<evidence type="ECO:0000313" key="2">
    <source>
        <dbReference type="EMBL" id="KAG1571999.1"/>
    </source>
</evidence>
<gene>
    <name evidence="2" type="ORF">G6F50_004119</name>
</gene>
<protein>
    <submittedName>
        <fullName evidence="2">Uncharacterized protein</fullName>
    </submittedName>
</protein>
<comment type="caution">
    <text evidence="2">The sequence shown here is derived from an EMBL/GenBank/DDBJ whole genome shotgun (WGS) entry which is preliminary data.</text>
</comment>
<accession>A0A9P6Z834</accession>
<evidence type="ECO:0000313" key="3">
    <source>
        <dbReference type="Proteomes" id="UP000740926"/>
    </source>
</evidence>
<dbReference type="EMBL" id="JAANIU010000478">
    <property type="protein sequence ID" value="KAG1571999.1"/>
    <property type="molecule type" value="Genomic_DNA"/>
</dbReference>
<dbReference type="Proteomes" id="UP000740926">
    <property type="component" value="Unassembled WGS sequence"/>
</dbReference>